<dbReference type="OrthoDB" id="421993at2759"/>
<comment type="caution">
    <text evidence="3">The sequence shown here is derived from an EMBL/GenBank/DDBJ whole genome shotgun (WGS) entry which is preliminary data.</text>
</comment>
<dbReference type="InterPro" id="IPR023631">
    <property type="entry name" value="Amidase_dom"/>
</dbReference>
<proteinExistence type="inferred from homology"/>
<feature type="domain" description="Amidase" evidence="2">
    <location>
        <begin position="92"/>
        <end position="499"/>
    </location>
</feature>
<accession>A0A8S4NM14</accession>
<evidence type="ECO:0000256" key="1">
    <source>
        <dbReference type="ARBA" id="ARBA00009199"/>
    </source>
</evidence>
<evidence type="ECO:0000313" key="4">
    <source>
        <dbReference type="Proteomes" id="UP000749559"/>
    </source>
</evidence>
<name>A0A8S4NM14_OWEFU</name>
<sequence length="511" mass="54655">MAEEQNTPALYTSPAVHLPTTQHLREISADLGFNLTDDQLEQHKEYMKGVQGAYQMLEELVEPTLEVKFPRTPGHNPRPDENPFNAWAWCTDIKGSEDGKLKGKTIAIKDHIAVAGVPMTNGSKTFEGYVPEFDATVVTRVLEAGGRILGKAVCEDVCYSGNSFTSISGPVTNPVDSTRASGGSSSGSAALVAGGIVDLALGGDQGGSVRIPTSFCGVVGHKPTFGLVPCSGSFSLETTVDHIGPIAKTVDDCALLLEVIAGYDGFDARQRKVDVPNYTKLIDGGVKGMKIGFVEEGFAICESDVVKVVKATAGAWKKAGATVEDTSIPMHKYGVAIWTPPIIEGTYLQGFVGANIGNKGFYPNSMLEHFKKHVKARPYDLPPTYQNVCLWGEHLKRNYQSKHYGKAQNLNIALTAAYDKALETYDVIVMPTLPCKAPKLPSADASITELLGEALRMVGNTGPFDATGHPALNINAGFSDGLPIGVMIIGRHYDDVTVLKCAKALENKLAI</sequence>
<evidence type="ECO:0000313" key="3">
    <source>
        <dbReference type="EMBL" id="CAH1781247.1"/>
    </source>
</evidence>
<dbReference type="NCBIfam" id="NF005565">
    <property type="entry name" value="PRK07235.1"/>
    <property type="match status" value="1"/>
</dbReference>
<reference evidence="3" key="1">
    <citation type="submission" date="2022-03" db="EMBL/GenBank/DDBJ databases">
        <authorList>
            <person name="Martin C."/>
        </authorList>
    </citation>
    <scope>NUCLEOTIDE SEQUENCE</scope>
</reference>
<protein>
    <recommendedName>
        <fullName evidence="2">Amidase domain-containing protein</fullName>
    </recommendedName>
</protein>
<dbReference type="Pfam" id="PF01425">
    <property type="entry name" value="Amidase"/>
    <property type="match status" value="1"/>
</dbReference>
<dbReference type="GO" id="GO:0003824">
    <property type="term" value="F:catalytic activity"/>
    <property type="evidence" value="ECO:0007669"/>
    <property type="project" value="InterPro"/>
</dbReference>
<dbReference type="SUPFAM" id="SSF75304">
    <property type="entry name" value="Amidase signature (AS) enzymes"/>
    <property type="match status" value="1"/>
</dbReference>
<dbReference type="EMBL" id="CAIIXF020000004">
    <property type="protein sequence ID" value="CAH1781247.1"/>
    <property type="molecule type" value="Genomic_DNA"/>
</dbReference>
<gene>
    <name evidence="3" type="ORF">OFUS_LOCUS7845</name>
</gene>
<dbReference type="AlphaFoldDB" id="A0A8S4NM14"/>
<dbReference type="InterPro" id="IPR000120">
    <property type="entry name" value="Amidase"/>
</dbReference>
<keyword evidence="4" id="KW-1185">Reference proteome</keyword>
<dbReference type="Proteomes" id="UP000749559">
    <property type="component" value="Unassembled WGS sequence"/>
</dbReference>
<dbReference type="PANTHER" id="PTHR11895:SF170">
    <property type="entry name" value="AMIDASE"/>
    <property type="match status" value="1"/>
</dbReference>
<organism evidence="3 4">
    <name type="scientific">Owenia fusiformis</name>
    <name type="common">Polychaete worm</name>
    <dbReference type="NCBI Taxonomy" id="6347"/>
    <lineage>
        <taxon>Eukaryota</taxon>
        <taxon>Metazoa</taxon>
        <taxon>Spiralia</taxon>
        <taxon>Lophotrochozoa</taxon>
        <taxon>Annelida</taxon>
        <taxon>Polychaeta</taxon>
        <taxon>Sedentaria</taxon>
        <taxon>Canalipalpata</taxon>
        <taxon>Sabellida</taxon>
        <taxon>Oweniida</taxon>
        <taxon>Oweniidae</taxon>
        <taxon>Owenia</taxon>
    </lineage>
</organism>
<dbReference type="PROSITE" id="PS00571">
    <property type="entry name" value="AMIDASES"/>
    <property type="match status" value="1"/>
</dbReference>
<dbReference type="PANTHER" id="PTHR11895">
    <property type="entry name" value="TRANSAMIDASE"/>
    <property type="match status" value="1"/>
</dbReference>
<dbReference type="InterPro" id="IPR036928">
    <property type="entry name" value="AS_sf"/>
</dbReference>
<dbReference type="InterPro" id="IPR020556">
    <property type="entry name" value="Amidase_CS"/>
</dbReference>
<comment type="similarity">
    <text evidence="1">Belongs to the amidase family.</text>
</comment>
<dbReference type="Gene3D" id="3.90.1300.10">
    <property type="entry name" value="Amidase signature (AS) domain"/>
    <property type="match status" value="1"/>
</dbReference>
<evidence type="ECO:0000259" key="2">
    <source>
        <dbReference type="Pfam" id="PF01425"/>
    </source>
</evidence>